<evidence type="ECO:0000313" key="6">
    <source>
        <dbReference type="Proteomes" id="UP000051634"/>
    </source>
</evidence>
<dbReference type="Pfam" id="PF13116">
    <property type="entry name" value="YhdP"/>
    <property type="match status" value="1"/>
</dbReference>
<dbReference type="EMBL" id="LMXI01000419">
    <property type="protein sequence ID" value="KRT58095.1"/>
    <property type="molecule type" value="Genomic_DNA"/>
</dbReference>
<feature type="domain" description="YhdP central" evidence="2">
    <location>
        <begin position="16"/>
        <end position="1269"/>
    </location>
</feature>
<protein>
    <submittedName>
        <fullName evidence="4">TIGR02099 family protein</fullName>
    </submittedName>
</protein>
<dbReference type="STRING" id="54398.Ga0074115_10147"/>
<evidence type="ECO:0000313" key="3">
    <source>
        <dbReference type="EMBL" id="KRT53716.1"/>
    </source>
</evidence>
<keyword evidence="1" id="KW-0812">Transmembrane</keyword>
<feature type="transmembrane region" description="Helical" evidence="1">
    <location>
        <begin position="12"/>
        <end position="34"/>
    </location>
</feature>
<keyword evidence="1" id="KW-0472">Membrane</keyword>
<evidence type="ECO:0000313" key="5">
    <source>
        <dbReference type="Proteomes" id="UP000051276"/>
    </source>
</evidence>
<proteinExistence type="predicted"/>
<keyword evidence="6" id="KW-1185">Reference proteome</keyword>
<organism evidence="4 5">
    <name type="scientific">endosymbiont of Ridgeia piscesae</name>
    <dbReference type="NCBI Taxonomy" id="54398"/>
    <lineage>
        <taxon>Bacteria</taxon>
        <taxon>Pseudomonadati</taxon>
        <taxon>Pseudomonadota</taxon>
        <taxon>Gammaproteobacteria</taxon>
        <taxon>sulfur-oxidizing symbionts</taxon>
    </lineage>
</organism>
<dbReference type="Proteomes" id="UP000051634">
    <property type="component" value="Unassembled WGS sequence"/>
</dbReference>
<keyword evidence="1" id="KW-1133">Transmembrane helix</keyword>
<dbReference type="EMBL" id="LDXT01000095">
    <property type="protein sequence ID" value="KRT53716.1"/>
    <property type="molecule type" value="Genomic_DNA"/>
</dbReference>
<dbReference type="NCBIfam" id="TIGR02099">
    <property type="entry name" value="YhdP family protein"/>
    <property type="match status" value="1"/>
</dbReference>
<name>A0A0T5Z5L5_9GAMM</name>
<sequence length="1287" mass="143590">MSKRLKILASPISYLGCSVIIALAILLSLLRLILPQLDLEPLREDIQVLVSETAGVPVQFEQVNVKILGPHLALVLRQVDLMDEQGRETLLRVGEVRVDLDLVGSLLAGEIRLGHVELRDTRLLLVERSDGRIELQGGLTSSASGQGDLRLPFLRHSSLRLLESEFYWVKESGSVPPLRIYDIDMELRNRGREHQFILRAGLDSKSQGEIRLIADLHERGGKQLLLDGQIYLLAEGLNLAHLPAALQPAGHQVGDGALRLQLWGDVEQSRLQQVTGDWELRDLLISGGEPIQHLGLENLSAKIDWRKLPQGWRLDLNHLTLVRNSRLWPPGRYSLEWVRDRQAVRLRAGADYLSVKDVSEFAALFLAPDAEAFKVLLGLSPQGDMSRFRFALDLPDQGPPRWQTRGRLTSYRHTAWQQIPGLEGLRLEFAGGDQGGRVWLESDQFSADFGDLFRTPLQASRLKGELEWHLRPGEMLRLSSSHLYMKTPHVETLSRLDIQVPLAGGVPLLDMQTDFWNGDGAEKSRYLPTRIMPPELTDWLDRAIVGGQVTAGSFLLYGPLDRFPFTGQEGRFEVLFGVEQAVLDYMPEWPRIEEATAEVHFLNNSLKIRLYEGRLLDSQLTTGRVVIDELDRADEVQIRVSLEGPFNDAARVLGETPLKAHFERFLKQLKLGGECRLSLNFNVPLLESKPFRFNGVVDLENARLGVEQWDLALESVEGRLVIDQHKLQGQDIQARLFGESVQVNVLPQTDADGPRSRVEIALPLRVEQLQRQFPQLADYPLTGSSEARLVLDIAHAEAAETPLRLSLESELRGLAVDQPQPLGKQAGERRPLKLLFEFQADERFELQAEYGPKLKAHLAGRAEGRIERGEIVVGGAAPRLPAQPGLQVRGQLNELDLDQWVRQLSSHWQSPGHQEGLLESLDLQVEQLKLAGVEQRDAHLQITQMDDAWWLQLQSDKMDGGLRIPTVLESEPLYGRFKLWSLETSHWFADEPEAEQVSVVPSAVVDPRQLPGLNLEVEQLQINGRAFGRVEMKWSKTPDGLQLDRFALNGERLELLATGHWSRRGSGDSSAYQVTGNAANLGQLLSDLGISATIEKASLALQANLWAERSPLDLSLADLEGEFSLNVGPGSVPDVDPGMGGVIVLFSLRGLINRLTLDFSDITPGGFIFEGISGQFDLKQGNAYTENLRLESPVARIDISGRTGLKAQDYEQLVRVTPRVSSTLPLFGALALNPSVGIALMIAQPLIGEGVDRIARVEYRVSGSWDKPRFEKIERTPVAEFDETELP</sequence>
<evidence type="ECO:0000313" key="4">
    <source>
        <dbReference type="EMBL" id="KRT58095.1"/>
    </source>
</evidence>
<evidence type="ECO:0000259" key="2">
    <source>
        <dbReference type="Pfam" id="PF13116"/>
    </source>
</evidence>
<dbReference type="InterPro" id="IPR011836">
    <property type="entry name" value="YhdP"/>
</dbReference>
<dbReference type="InterPro" id="IPR025263">
    <property type="entry name" value="YhdP_central"/>
</dbReference>
<dbReference type="OrthoDB" id="9762238at2"/>
<dbReference type="PANTHER" id="PTHR38690">
    <property type="entry name" value="PROTEASE-RELATED"/>
    <property type="match status" value="1"/>
</dbReference>
<dbReference type="RefSeq" id="WP_057955492.1">
    <property type="nucleotide sequence ID" value="NZ_KQ556882.1"/>
</dbReference>
<accession>A0A0T5Z5L5</accession>
<evidence type="ECO:0000256" key="1">
    <source>
        <dbReference type="SAM" id="Phobius"/>
    </source>
</evidence>
<comment type="caution">
    <text evidence="4">The sequence shown here is derived from an EMBL/GenBank/DDBJ whole genome shotgun (WGS) entry which is preliminary data.</text>
</comment>
<gene>
    <name evidence="3" type="ORF">Ga0074115_10147</name>
    <name evidence="4" type="ORF">Ga0076813_12752</name>
</gene>
<dbReference type="PANTHER" id="PTHR38690:SF1">
    <property type="entry name" value="PROTEASE"/>
    <property type="match status" value="1"/>
</dbReference>
<reference evidence="5 6" key="1">
    <citation type="submission" date="2015-11" db="EMBL/GenBank/DDBJ databases">
        <title>The genome of Candidatus Endoriftia persephone in Ridgeia piscesae and population structure of the North Eastern Pacific vestimentiferan symbionts.</title>
        <authorList>
            <person name="Perez M."/>
            <person name="Juniper K.S."/>
        </authorList>
    </citation>
    <scope>NUCLEOTIDE SEQUENCE [LARGE SCALE GENOMIC DNA]</scope>
    <source>
        <strain evidence="4">Ind10</strain>
        <strain evidence="3">Ind11</strain>
    </source>
</reference>
<dbReference type="Proteomes" id="UP000051276">
    <property type="component" value="Unassembled WGS sequence"/>
</dbReference>